<dbReference type="InterPro" id="IPR036736">
    <property type="entry name" value="ACP-like_sf"/>
</dbReference>
<dbReference type="GO" id="GO:0004315">
    <property type="term" value="F:3-oxoacyl-[acyl-carrier-protein] synthase activity"/>
    <property type="evidence" value="ECO:0007669"/>
    <property type="project" value="InterPro"/>
</dbReference>
<proteinExistence type="predicted"/>
<dbReference type="PANTHER" id="PTHR43775">
    <property type="entry name" value="FATTY ACID SYNTHASE"/>
    <property type="match status" value="1"/>
</dbReference>
<dbReference type="Gene3D" id="3.40.366.10">
    <property type="entry name" value="Malonyl-Coenzyme A Acyl Carrier Protein, domain 2"/>
    <property type="match status" value="1"/>
</dbReference>
<dbReference type="Gene3D" id="1.10.1200.10">
    <property type="entry name" value="ACP-like"/>
    <property type="match status" value="1"/>
</dbReference>
<dbReference type="GO" id="GO:0006633">
    <property type="term" value="P:fatty acid biosynthetic process"/>
    <property type="evidence" value="ECO:0007669"/>
    <property type="project" value="InterPro"/>
</dbReference>
<dbReference type="GO" id="GO:0044550">
    <property type="term" value="P:secondary metabolite biosynthetic process"/>
    <property type="evidence" value="ECO:0007669"/>
    <property type="project" value="TreeGrafter"/>
</dbReference>
<feature type="region of interest" description="N-terminal hotdog fold" evidence="5">
    <location>
        <begin position="1143"/>
        <end position="1278"/>
    </location>
</feature>
<dbReference type="Gene3D" id="3.40.47.10">
    <property type="match status" value="1"/>
</dbReference>
<evidence type="ECO:0000313" key="11">
    <source>
        <dbReference type="Proteomes" id="UP000315783"/>
    </source>
</evidence>
<dbReference type="Pfam" id="PF00550">
    <property type="entry name" value="PP-binding"/>
    <property type="match status" value="1"/>
</dbReference>
<organism evidence="10 11">
    <name type="scientific">Cordyceps javanica</name>
    <dbReference type="NCBI Taxonomy" id="43265"/>
    <lineage>
        <taxon>Eukaryota</taxon>
        <taxon>Fungi</taxon>
        <taxon>Dikarya</taxon>
        <taxon>Ascomycota</taxon>
        <taxon>Pezizomycotina</taxon>
        <taxon>Sordariomycetes</taxon>
        <taxon>Hypocreomycetidae</taxon>
        <taxon>Hypocreales</taxon>
        <taxon>Cordycipitaceae</taxon>
        <taxon>Cordyceps</taxon>
    </lineage>
</organism>
<gene>
    <name evidence="10" type="ORF">IF1G_09602</name>
</gene>
<dbReference type="Gene3D" id="3.40.50.1820">
    <property type="entry name" value="alpha/beta hydrolase"/>
    <property type="match status" value="1"/>
</dbReference>
<dbReference type="InterPro" id="IPR014043">
    <property type="entry name" value="Acyl_transferase_dom"/>
</dbReference>
<feature type="domain" description="Carrier" evidence="7">
    <location>
        <begin position="1541"/>
        <end position="1619"/>
    </location>
</feature>
<accession>A0A545UPZ2</accession>
<comment type="caution">
    <text evidence="10">The sequence shown here is derived from an EMBL/GenBank/DDBJ whole genome shotgun (WGS) entry which is preliminary data.</text>
</comment>
<dbReference type="InterPro" id="IPR014031">
    <property type="entry name" value="Ketoacyl_synth_C"/>
</dbReference>
<dbReference type="PANTHER" id="PTHR43775:SF40">
    <property type="entry name" value="NORSOLORINIC ACID SYNTHASE STCA"/>
    <property type="match status" value="1"/>
</dbReference>
<evidence type="ECO:0000256" key="3">
    <source>
        <dbReference type="ARBA" id="ARBA00022679"/>
    </source>
</evidence>
<dbReference type="SUPFAM" id="SSF47336">
    <property type="entry name" value="ACP-like"/>
    <property type="match status" value="1"/>
</dbReference>
<feature type="domain" description="PKS/mFAS DH" evidence="9">
    <location>
        <begin position="1143"/>
        <end position="1451"/>
    </location>
</feature>
<dbReference type="STRING" id="43265.A0A545UPZ2"/>
<keyword evidence="2" id="KW-0597">Phosphoprotein</keyword>
<dbReference type="Gene3D" id="3.30.70.3290">
    <property type="match status" value="1"/>
</dbReference>
<dbReference type="InterPro" id="IPR001031">
    <property type="entry name" value="Thioesterase"/>
</dbReference>
<dbReference type="InterPro" id="IPR029058">
    <property type="entry name" value="AB_hydrolase_fold"/>
</dbReference>
<evidence type="ECO:0000256" key="1">
    <source>
        <dbReference type="ARBA" id="ARBA00022450"/>
    </source>
</evidence>
<dbReference type="InterPro" id="IPR030918">
    <property type="entry name" value="PT_fungal_PKS"/>
</dbReference>
<dbReference type="PROSITE" id="PS00606">
    <property type="entry name" value="KS3_1"/>
    <property type="match status" value="1"/>
</dbReference>
<evidence type="ECO:0000256" key="5">
    <source>
        <dbReference type="PROSITE-ProRule" id="PRU01363"/>
    </source>
</evidence>
<dbReference type="PROSITE" id="PS52019">
    <property type="entry name" value="PKS_MFAS_DH"/>
    <property type="match status" value="1"/>
</dbReference>
<feature type="domain" description="Ketosynthase family 3 (KS3)" evidence="8">
    <location>
        <begin position="199"/>
        <end position="634"/>
    </location>
</feature>
<dbReference type="NCBIfam" id="TIGR04532">
    <property type="entry name" value="PT_fungal_PKS"/>
    <property type="match status" value="1"/>
</dbReference>
<evidence type="ECO:0000313" key="10">
    <source>
        <dbReference type="EMBL" id="TQV91536.1"/>
    </source>
</evidence>
<dbReference type="Proteomes" id="UP000315783">
    <property type="component" value="Unassembled WGS sequence"/>
</dbReference>
<dbReference type="InterPro" id="IPR009081">
    <property type="entry name" value="PP-bd_ACP"/>
</dbReference>
<dbReference type="Gene3D" id="3.10.129.110">
    <property type="entry name" value="Polyketide synthase dehydratase"/>
    <property type="match status" value="1"/>
</dbReference>
<dbReference type="InterPro" id="IPR049900">
    <property type="entry name" value="PKS_mFAS_DH"/>
</dbReference>
<feature type="region of interest" description="Disordered" evidence="6">
    <location>
        <begin position="1629"/>
        <end position="1651"/>
    </location>
</feature>
<dbReference type="Pfam" id="PF00698">
    <property type="entry name" value="Acyl_transf_1"/>
    <property type="match status" value="1"/>
</dbReference>
<dbReference type="InterPro" id="IPR020841">
    <property type="entry name" value="PKS_Beta-ketoAc_synthase_dom"/>
</dbReference>
<dbReference type="InterPro" id="IPR016035">
    <property type="entry name" value="Acyl_Trfase/lysoPLipase"/>
</dbReference>
<dbReference type="SMART" id="SM00825">
    <property type="entry name" value="PKS_KS"/>
    <property type="match status" value="1"/>
</dbReference>
<dbReference type="OrthoDB" id="329835at2759"/>
<dbReference type="SUPFAM" id="SSF53901">
    <property type="entry name" value="Thiolase-like"/>
    <property type="match status" value="2"/>
</dbReference>
<feature type="active site" description="Proton donor; for dehydratase activity" evidence="5">
    <location>
        <position position="1363"/>
    </location>
</feature>
<dbReference type="InterPro" id="IPR032088">
    <property type="entry name" value="SAT"/>
</dbReference>
<name>A0A545UPZ2_9HYPO</name>
<dbReference type="InterPro" id="IPR050091">
    <property type="entry name" value="PKS_NRPS_Biosynth_Enz"/>
</dbReference>
<dbReference type="Pfam" id="PF16073">
    <property type="entry name" value="SAT"/>
    <property type="match status" value="1"/>
</dbReference>
<dbReference type="PROSITE" id="PS50075">
    <property type="entry name" value="CARRIER"/>
    <property type="match status" value="1"/>
</dbReference>
<evidence type="ECO:0000256" key="6">
    <source>
        <dbReference type="SAM" id="MobiDB-lite"/>
    </source>
</evidence>
<sequence length="1916" mass="209112">MSADEMSIFLKGFNLQKPSSRHAYISATSGTGITVSGSPEVLDQLIKEEALREFEKLMLPIRGPYHAPHLFDQEDVVNILERCRHTSPSRATVMTATPIPLLSCGTGRPFWATSSLARLEGAISDVLTRPMRVDKMMEHLVSSFNTHGSENVIIVPIGTDAGETVRSHLSSALDNRVVELAPVREVIGQLHSCHGPMGRSKIAVIGMAGRFPGASTPEELWELLQNRTDMCREVPEMRWDTNTHVDMSGKSKNTSKVRWGCWIDDPDLFDASFFAISPREAPQIDPAQRLALMTAYEALEHAGVVPGRTVSTRQDRVGVFYGVTSNDWCESNSGQDVDAYYIPGANRAFIPGRINYFFKFSGPSMAVDTACSSSLAAIHAACNALWQGDIEMAVAGGTNVLTNPDMTTGLDKGHFLSTTGNCKTFDETADGYCRGEGVATVILKRLEDAVEDGDTIHCLLGSTYTNHSAEAESITRPHVGAQRDVFERVLNDSGTAPYDVGYVEMHGTGTQAGDTREINSVCDVLAPLSTKPHRRPSDRPLHLGALKSNIGHGESVSGVSALIKVIMMMRKQEIPPHCGIKTRINPAFPADLAVRNVRIDLESTSWPQFDGMPRKAIINNFSAAGGNTSLLVEEPPRFLTEARPLNSLGDARTTTYPVAVTAKCSKSLRANMEALVAHLSGCQSRLPPLPALSYTTTARRLHYRHRVIVSASTIDGVKSQLAEVLDSQGFAAATRAAPPPPKHVVFAFTGQGSQYPGMGKRLLETLGVFREQILRFDQLVRRFSFPSIMSLFNASRGEEVGDYASTVVQLANTCMQIALARIWISWGISPTAVVGHSLGHYAALNIAGVLSDSDTVYLVGRRAQHLQDMCTPGSHAMLAVFASASEVDQFMRDSSVEVACINGPRETVLAGTVASVADMQRALAASGIRNTLIKVPYAFHSSQIAPIQAAFCQDAQGVVFRKPQIPVLSPLVGDVVRDCGVFGPDYVVRHARMPVNMKGCLESASAEGILSSGAYTIEFGPHPVVSGMVKSTLGPSVTALPTLRRNSDPWDVLLKTLCSLYSAGLSVKWDGYFADRPSARDVVELPSYRWDLKSFWIPYRNDWTLTKGDIPLASPISLLSANKTSIPITPPTPPRIETSSTIHRVLKDVSSSDGYEITTECDMSREDVQPFFKGHKVDGFALCTPAIYADICFSIGSHVLERFRTLFSGQPVVNIADMDITRALIGSADWNQTLRCTVRFDWACREGKALFSVLDKNGASVGQLANCQIKFADTSEQQRLQQSLSSYRGHFDRMRRQCSEGKSCRLSGPMAYRMVATLAEFDPDYHCIDEVLYDSDNYEAVCTVSFNQMKKSGTFYINPGAIDGLTQSGGFVMNANDGTNLNTDVFVNHGWDDFQVFEPIRDDCQYRTHVCMVPGKEEQLWKGDIVIFTDDRAVGLVKGVRIQGLPRRLLRFILTQAAKPPKEPKGKSGVEVCDKTVPVSESPPVSAQGLLPESAFETVGSQAAVSQDLMEGAALTTQPQIISQAATNTITEAPDSAENDDDVDERFSEVLKIISEEAEIDIDQLTDDASLVDLGLDSLLVLMIGSRLREDLDMDIDTSSVLSSLGSIRELRKTLFPYQGTSSCSSSFVSSIDASPSPNEPGLSTPASCPSPTSPAATIPCATSVVLQGSSRTSERVLWFFPDGSGLASSYAPLPRIANDLVVYGLNSPYLKKNTHMDCSWDELVGSFLAEIKRRQPRGPYSFAGWSAGGILGFRAAQMLMDRGELVRDLFLLDSPPPENLQMLPEHFFEYCSSAGLFGGQGAAPEWLIRHFRSINRVLSSYNAMPLTVNTLRKVHILWACESSVNETFHPRPDDPPHMKFLTDKRTDFTAGGWARLFPGIPVQVDRAVGQDHWTLLKDKSAADVAAYMARAMDQP</sequence>
<dbReference type="SUPFAM" id="SSF55048">
    <property type="entry name" value="Probable ACP-binding domain of malonyl-CoA ACP transacylase"/>
    <property type="match status" value="1"/>
</dbReference>
<dbReference type="InterPro" id="IPR001227">
    <property type="entry name" value="Ac_transferase_dom_sf"/>
</dbReference>
<dbReference type="PROSITE" id="PS00012">
    <property type="entry name" value="PHOSPHOPANTETHEINE"/>
    <property type="match status" value="1"/>
</dbReference>
<dbReference type="InterPro" id="IPR018201">
    <property type="entry name" value="Ketoacyl_synth_AS"/>
</dbReference>
<keyword evidence="4" id="KW-0511">Multifunctional enzyme</keyword>
<protein>
    <submittedName>
        <fullName evidence="10">Polyketide synthase</fullName>
    </submittedName>
</protein>
<dbReference type="SUPFAM" id="SSF53474">
    <property type="entry name" value="alpha/beta-Hydrolases"/>
    <property type="match status" value="1"/>
</dbReference>
<reference evidence="10 11" key="1">
    <citation type="journal article" date="2019" name="Appl. Microbiol. Biotechnol.">
        <title>Genome sequence of Isaria javanica and comparative genome analysis insights into family S53 peptidase evolution in fungal entomopathogens.</title>
        <authorList>
            <person name="Lin R."/>
            <person name="Zhang X."/>
            <person name="Xin B."/>
            <person name="Zou M."/>
            <person name="Gao Y."/>
            <person name="Qin F."/>
            <person name="Hu Q."/>
            <person name="Xie B."/>
            <person name="Cheng X."/>
        </authorList>
    </citation>
    <scope>NUCLEOTIDE SEQUENCE [LARGE SCALE GENOMIC DNA]</scope>
    <source>
        <strain evidence="10 11">IJ1G</strain>
    </source>
</reference>
<dbReference type="InterPro" id="IPR014030">
    <property type="entry name" value="Ketoacyl_synth_N"/>
</dbReference>
<dbReference type="Pfam" id="PF00109">
    <property type="entry name" value="ketoacyl-synt"/>
    <property type="match status" value="1"/>
</dbReference>
<dbReference type="InterPro" id="IPR016039">
    <property type="entry name" value="Thiolase-like"/>
</dbReference>
<dbReference type="SMART" id="SM00827">
    <property type="entry name" value="PKS_AT"/>
    <property type="match status" value="1"/>
</dbReference>
<dbReference type="Pfam" id="PF02801">
    <property type="entry name" value="Ketoacyl-synt_C"/>
    <property type="match status" value="1"/>
</dbReference>
<dbReference type="InterPro" id="IPR006162">
    <property type="entry name" value="Ppantetheine_attach_site"/>
</dbReference>
<dbReference type="SUPFAM" id="SSF52151">
    <property type="entry name" value="FabD/lysophospholipase-like"/>
    <property type="match status" value="1"/>
</dbReference>
<dbReference type="EMBL" id="SPUK01000018">
    <property type="protein sequence ID" value="TQV91536.1"/>
    <property type="molecule type" value="Genomic_DNA"/>
</dbReference>
<feature type="region of interest" description="C-terminal hotdog fold" evidence="5">
    <location>
        <begin position="1299"/>
        <end position="1451"/>
    </location>
</feature>
<dbReference type="InterPro" id="IPR016036">
    <property type="entry name" value="Malonyl_transacylase_ACP-bd"/>
</dbReference>
<keyword evidence="3" id="KW-0808">Transferase</keyword>
<dbReference type="InterPro" id="IPR042104">
    <property type="entry name" value="PKS_dehydratase_sf"/>
</dbReference>
<evidence type="ECO:0000259" key="9">
    <source>
        <dbReference type="PROSITE" id="PS52019"/>
    </source>
</evidence>
<dbReference type="FunFam" id="3.40.366.10:FF:000002">
    <property type="entry name" value="Probable polyketide synthase 2"/>
    <property type="match status" value="1"/>
</dbReference>
<dbReference type="Pfam" id="PF00975">
    <property type="entry name" value="Thioesterase"/>
    <property type="match status" value="1"/>
</dbReference>
<feature type="active site" description="Proton acceptor; for dehydratase activity" evidence="5">
    <location>
        <position position="1175"/>
    </location>
</feature>
<dbReference type="GO" id="GO:0004312">
    <property type="term" value="F:fatty acid synthase activity"/>
    <property type="evidence" value="ECO:0007669"/>
    <property type="project" value="TreeGrafter"/>
</dbReference>
<keyword evidence="1" id="KW-0596">Phosphopantetheine</keyword>
<evidence type="ECO:0000259" key="8">
    <source>
        <dbReference type="PROSITE" id="PS52004"/>
    </source>
</evidence>
<evidence type="ECO:0000256" key="4">
    <source>
        <dbReference type="ARBA" id="ARBA00023268"/>
    </source>
</evidence>
<keyword evidence="11" id="KW-1185">Reference proteome</keyword>
<evidence type="ECO:0000256" key="2">
    <source>
        <dbReference type="ARBA" id="ARBA00022553"/>
    </source>
</evidence>
<dbReference type="PROSITE" id="PS52004">
    <property type="entry name" value="KS3_2"/>
    <property type="match status" value="1"/>
</dbReference>
<dbReference type="CDD" id="cd00833">
    <property type="entry name" value="PKS"/>
    <property type="match status" value="1"/>
</dbReference>
<evidence type="ECO:0000259" key="7">
    <source>
        <dbReference type="PROSITE" id="PS50075"/>
    </source>
</evidence>